<dbReference type="Gene3D" id="1.20.1280.50">
    <property type="match status" value="1"/>
</dbReference>
<dbReference type="Pfam" id="PF12937">
    <property type="entry name" value="F-box-like"/>
    <property type="match status" value="1"/>
</dbReference>
<accession>A0AAN6SLH2</accession>
<evidence type="ECO:0000259" key="2">
    <source>
        <dbReference type="PROSITE" id="PS50181"/>
    </source>
</evidence>
<dbReference type="SUPFAM" id="SSF81383">
    <property type="entry name" value="F-box domain"/>
    <property type="match status" value="1"/>
</dbReference>
<keyword evidence="4" id="KW-1185">Reference proteome</keyword>
<comment type="caution">
    <text evidence="3">The sequence shown here is derived from an EMBL/GenBank/DDBJ whole genome shotgun (WGS) entry which is preliminary data.</text>
</comment>
<dbReference type="Proteomes" id="UP001303115">
    <property type="component" value="Unassembled WGS sequence"/>
</dbReference>
<evidence type="ECO:0000313" key="3">
    <source>
        <dbReference type="EMBL" id="KAK4032771.1"/>
    </source>
</evidence>
<reference evidence="4" key="1">
    <citation type="journal article" date="2023" name="Mol. Phylogenet. Evol.">
        <title>Genome-scale phylogeny and comparative genomics of the fungal order Sordariales.</title>
        <authorList>
            <person name="Hensen N."/>
            <person name="Bonometti L."/>
            <person name="Westerberg I."/>
            <person name="Brannstrom I.O."/>
            <person name="Guillou S."/>
            <person name="Cros-Aarteil S."/>
            <person name="Calhoun S."/>
            <person name="Haridas S."/>
            <person name="Kuo A."/>
            <person name="Mondo S."/>
            <person name="Pangilinan J."/>
            <person name="Riley R."/>
            <person name="LaButti K."/>
            <person name="Andreopoulos B."/>
            <person name="Lipzen A."/>
            <person name="Chen C."/>
            <person name="Yan M."/>
            <person name="Daum C."/>
            <person name="Ng V."/>
            <person name="Clum A."/>
            <person name="Steindorff A."/>
            <person name="Ohm R.A."/>
            <person name="Martin F."/>
            <person name="Silar P."/>
            <person name="Natvig D.O."/>
            <person name="Lalanne C."/>
            <person name="Gautier V."/>
            <person name="Ament-Velasquez S.L."/>
            <person name="Kruys A."/>
            <person name="Hutchinson M.I."/>
            <person name="Powell A.J."/>
            <person name="Barry K."/>
            <person name="Miller A.N."/>
            <person name="Grigoriev I.V."/>
            <person name="Debuchy R."/>
            <person name="Gladieux P."/>
            <person name="Hiltunen Thoren M."/>
            <person name="Johannesson H."/>
        </authorList>
    </citation>
    <scope>NUCLEOTIDE SEQUENCE [LARGE SCALE GENOMIC DNA]</scope>
    <source>
        <strain evidence="4">CBS 284.82</strain>
    </source>
</reference>
<feature type="region of interest" description="Disordered" evidence="1">
    <location>
        <begin position="57"/>
        <end position="77"/>
    </location>
</feature>
<feature type="domain" description="F-box" evidence="2">
    <location>
        <begin position="127"/>
        <end position="173"/>
    </location>
</feature>
<dbReference type="Pfam" id="PF24539">
    <property type="entry name" value="DUF7600"/>
    <property type="match status" value="1"/>
</dbReference>
<protein>
    <recommendedName>
        <fullName evidence="2">F-box domain-containing protein</fullName>
    </recommendedName>
</protein>
<dbReference type="EMBL" id="MU854576">
    <property type="protein sequence ID" value="KAK4032771.1"/>
    <property type="molecule type" value="Genomic_DNA"/>
</dbReference>
<evidence type="ECO:0000313" key="4">
    <source>
        <dbReference type="Proteomes" id="UP001303115"/>
    </source>
</evidence>
<dbReference type="InterPro" id="IPR056021">
    <property type="entry name" value="DUF7600"/>
</dbReference>
<proteinExistence type="predicted"/>
<dbReference type="PROSITE" id="PS50181">
    <property type="entry name" value="FBOX"/>
    <property type="match status" value="1"/>
</dbReference>
<sequence>MSGRGFSCVICGWLIYGQEGSVSWRNQFCGLYSCPEDIVLTGVGLYTDPDRDAFIASPDPSARWDDPGYGHPNEDRRSPDWWLNTPYSADPLARAEVDGILAETPQAVPRDVSFPSFTGSVASIVGKDPFNSLPVELCSAIAGHLPTRDALNARLASRSFWHLFDSQQFWASRFKGRNSDRSWLFEAPGLNKGARDWHFLYRRTADSHLGQGLRNRKRIWGLAQDLAVRLGLRLDGLASSSGFPPPWQGRWVLAAGKMRHETDAFSQLEVGCSQSRIAHLAMPSGITQVAASTVRLGNSAYIAGIALTTAAGEVIRLGYRDASERSVQLSSGLAGFNLAVGLGGIHALQTERLAVGTAISALKVGFDGFRMVSIALLQPPHTPGAPRHGTLRRSAIWYPDLPPPALWAYAASTSPSTGRCRPSAGALAGLNIKQAETTEFAIDGPGGEVIDSVEIYQQYPAGGAMGPRWLHEEGELCWLKMHTNRGRACEVGEKPKSRSKSKTVVRKEFSAAPGTAITGFFGAQYRNQASPITAFGVITELLRNGGGASGAEDQI</sequence>
<organism evidence="3 4">
    <name type="scientific">Parachaetomium inaequale</name>
    <dbReference type="NCBI Taxonomy" id="2588326"/>
    <lineage>
        <taxon>Eukaryota</taxon>
        <taxon>Fungi</taxon>
        <taxon>Dikarya</taxon>
        <taxon>Ascomycota</taxon>
        <taxon>Pezizomycotina</taxon>
        <taxon>Sordariomycetes</taxon>
        <taxon>Sordariomycetidae</taxon>
        <taxon>Sordariales</taxon>
        <taxon>Chaetomiaceae</taxon>
        <taxon>Parachaetomium</taxon>
    </lineage>
</organism>
<name>A0AAN6SLH2_9PEZI</name>
<feature type="compositionally biased region" description="Basic and acidic residues" evidence="1">
    <location>
        <begin position="62"/>
        <end position="77"/>
    </location>
</feature>
<dbReference type="AlphaFoldDB" id="A0AAN6SLH2"/>
<gene>
    <name evidence="3" type="ORF">C8A01DRAFT_40772</name>
</gene>
<dbReference type="InterPro" id="IPR036047">
    <property type="entry name" value="F-box-like_dom_sf"/>
</dbReference>
<dbReference type="InterPro" id="IPR001810">
    <property type="entry name" value="F-box_dom"/>
</dbReference>
<evidence type="ECO:0000256" key="1">
    <source>
        <dbReference type="SAM" id="MobiDB-lite"/>
    </source>
</evidence>